<comment type="caution">
    <text evidence="2">The sequence shown here is derived from an EMBL/GenBank/DDBJ whole genome shotgun (WGS) entry which is preliminary data.</text>
</comment>
<name>A0A5A7REW4_STRAF</name>
<dbReference type="PANTHER" id="PTHR33334:SF8">
    <property type="entry name" value="PROTEIN LNK1"/>
    <property type="match status" value="1"/>
</dbReference>
<accession>A0A5A7REW4</accession>
<dbReference type="GO" id="GO:0007623">
    <property type="term" value="P:circadian rhythm"/>
    <property type="evidence" value="ECO:0007669"/>
    <property type="project" value="InterPro"/>
</dbReference>
<proteinExistence type="predicted"/>
<reference evidence="3" key="1">
    <citation type="journal article" date="2019" name="Curr. Biol.">
        <title>Genome Sequence of Striga asiatica Provides Insight into the Evolution of Plant Parasitism.</title>
        <authorList>
            <person name="Yoshida S."/>
            <person name="Kim S."/>
            <person name="Wafula E.K."/>
            <person name="Tanskanen J."/>
            <person name="Kim Y.M."/>
            <person name="Honaas L."/>
            <person name="Yang Z."/>
            <person name="Spallek T."/>
            <person name="Conn C.E."/>
            <person name="Ichihashi Y."/>
            <person name="Cheong K."/>
            <person name="Cui S."/>
            <person name="Der J.P."/>
            <person name="Gundlach H."/>
            <person name="Jiao Y."/>
            <person name="Hori C."/>
            <person name="Ishida J.K."/>
            <person name="Kasahara H."/>
            <person name="Kiba T."/>
            <person name="Kim M.S."/>
            <person name="Koo N."/>
            <person name="Laohavisit A."/>
            <person name="Lee Y.H."/>
            <person name="Lumba S."/>
            <person name="McCourt P."/>
            <person name="Mortimer J.C."/>
            <person name="Mutuku J.M."/>
            <person name="Nomura T."/>
            <person name="Sasaki-Sekimoto Y."/>
            <person name="Seto Y."/>
            <person name="Wang Y."/>
            <person name="Wakatake T."/>
            <person name="Sakakibara H."/>
            <person name="Demura T."/>
            <person name="Yamaguchi S."/>
            <person name="Yoneyama K."/>
            <person name="Manabe R.I."/>
            <person name="Nelson D.C."/>
            <person name="Schulman A.H."/>
            <person name="Timko M.P."/>
            <person name="dePamphilis C.W."/>
            <person name="Choi D."/>
            <person name="Shirasu K."/>
        </authorList>
    </citation>
    <scope>NUCLEOTIDE SEQUENCE [LARGE SCALE GENOMIC DNA]</scope>
    <source>
        <strain evidence="3">cv. UVA1</strain>
    </source>
</reference>
<feature type="region of interest" description="Disordered" evidence="1">
    <location>
        <begin position="212"/>
        <end position="264"/>
    </location>
</feature>
<dbReference type="AlphaFoldDB" id="A0A5A7REW4"/>
<keyword evidence="3" id="KW-1185">Reference proteome</keyword>
<gene>
    <name evidence="2" type="ORF">STAS_33188</name>
</gene>
<evidence type="ECO:0000313" key="3">
    <source>
        <dbReference type="Proteomes" id="UP000325081"/>
    </source>
</evidence>
<feature type="region of interest" description="Disordered" evidence="1">
    <location>
        <begin position="466"/>
        <end position="497"/>
    </location>
</feature>
<feature type="compositionally biased region" description="Polar residues" evidence="1">
    <location>
        <begin position="466"/>
        <end position="486"/>
    </location>
</feature>
<evidence type="ECO:0000313" key="2">
    <source>
        <dbReference type="EMBL" id="GER55521.1"/>
    </source>
</evidence>
<feature type="compositionally biased region" description="Polar residues" evidence="1">
    <location>
        <begin position="212"/>
        <end position="245"/>
    </location>
</feature>
<dbReference type="InterPro" id="IPR039928">
    <property type="entry name" value="LNK"/>
</dbReference>
<dbReference type="Proteomes" id="UP000325081">
    <property type="component" value="Unassembled WGS sequence"/>
</dbReference>
<protein>
    <submittedName>
        <fullName evidence="2">Dentin sialophospho protein</fullName>
    </submittedName>
</protein>
<dbReference type="GO" id="GO:0006355">
    <property type="term" value="P:regulation of DNA-templated transcription"/>
    <property type="evidence" value="ECO:0007669"/>
    <property type="project" value="InterPro"/>
</dbReference>
<sequence>MRNQKEIVSRPDLSSTSCDTHKPLPAHIWDSEGSELGLPAELKSPDFISGLFLKIFSPSTIFSGEFSGEIQLAEYSCLFELFPLLFRGFDLLIEKGKASMVEVKEGFVYEHEVHFTQFECWLSSRRNLEDLVWDDFCQSDDHIVPHSGTGSAVDHSILGDSHKKPCCVVTSFSNSTGDISSVGYVHPGRDQRGFPSLNKRTFTMLENDSWCNTPSGVSPSESNSIREASSVASENTTSSHYASKSNKTESKNHETCANDNILSDKNTDNSSFGKALGDITHPGNNLSFFENAENKDSTELLFYGWPEIGNFDDVDRMFSSCDSTFGLGSSKEDGLGWFESADNVGGSGDIVKPEFEFPYPEPNPVECNPQQHDSSKNDFLNDFSMMGDGSWISEKSDSYMSFVNGPAMANSKDSFIPKEQISDNKNKVKLQAQYGKTKETYLENGSFNFAIDLPNEAVQLPPSYVHSNNSPSSDLTSINPAPSSVKSETHGLISPRNPSHASIQLHTDPKFSMAAPVMAGKTEKLHNRQGKLSSAFGSLENANAAVPVSIAEPGFTGKQVQYSGDKSEKHGDPGGASLLIPAELGSSHIQERSTMNSGVDDVSQEAVSFRQLKLVMKQLDSRTKICIRDSLYRLARSAEQRHNHANLNDNGGAERDAGGALLPAGANNFMDIETDTNPIDRSIAHLLFHRPPEPSNTIRGSVTDPPVMVDNMITCEENASKIENDTDR</sequence>
<dbReference type="OrthoDB" id="618331at2759"/>
<feature type="compositionally biased region" description="Basic and acidic residues" evidence="1">
    <location>
        <begin position="246"/>
        <end position="256"/>
    </location>
</feature>
<dbReference type="PANTHER" id="PTHR33334">
    <property type="entry name" value="PROTEIN LNK1"/>
    <property type="match status" value="1"/>
</dbReference>
<organism evidence="2 3">
    <name type="scientific">Striga asiatica</name>
    <name type="common">Asiatic witchweed</name>
    <name type="synonym">Buchnera asiatica</name>
    <dbReference type="NCBI Taxonomy" id="4170"/>
    <lineage>
        <taxon>Eukaryota</taxon>
        <taxon>Viridiplantae</taxon>
        <taxon>Streptophyta</taxon>
        <taxon>Embryophyta</taxon>
        <taxon>Tracheophyta</taxon>
        <taxon>Spermatophyta</taxon>
        <taxon>Magnoliopsida</taxon>
        <taxon>eudicotyledons</taxon>
        <taxon>Gunneridae</taxon>
        <taxon>Pentapetalae</taxon>
        <taxon>asterids</taxon>
        <taxon>lamiids</taxon>
        <taxon>Lamiales</taxon>
        <taxon>Orobanchaceae</taxon>
        <taxon>Buchnereae</taxon>
        <taxon>Striga</taxon>
    </lineage>
</organism>
<dbReference type="EMBL" id="BKCP01011959">
    <property type="protein sequence ID" value="GER55521.1"/>
    <property type="molecule type" value="Genomic_DNA"/>
</dbReference>
<evidence type="ECO:0000256" key="1">
    <source>
        <dbReference type="SAM" id="MobiDB-lite"/>
    </source>
</evidence>